<organism evidence="3 4">
    <name type="scientific">Serratia silvae</name>
    <dbReference type="NCBI Taxonomy" id="2824122"/>
    <lineage>
        <taxon>Bacteria</taxon>
        <taxon>Pseudomonadati</taxon>
        <taxon>Pseudomonadota</taxon>
        <taxon>Gammaproteobacteria</taxon>
        <taxon>Enterobacterales</taxon>
        <taxon>Yersiniaceae</taxon>
        <taxon>Serratia</taxon>
    </lineage>
</organism>
<proteinExistence type="predicted"/>
<evidence type="ECO:0000313" key="3">
    <source>
        <dbReference type="EMBL" id="MCL1030530.1"/>
    </source>
</evidence>
<protein>
    <recommendedName>
        <fullName evidence="2">OmpA-like domain-containing protein</fullName>
    </recommendedName>
</protein>
<gene>
    <name evidence="3" type="ORF">KAJ71_16045</name>
</gene>
<comment type="caution">
    <text evidence="3">The sequence shown here is derived from an EMBL/GenBank/DDBJ whole genome shotgun (WGS) entry which is preliminary data.</text>
</comment>
<dbReference type="InterPro" id="IPR006665">
    <property type="entry name" value="OmpA-like"/>
</dbReference>
<accession>A0ABT0KER9</accession>
<dbReference type="PROSITE" id="PS51123">
    <property type="entry name" value="OMPA_2"/>
    <property type="match status" value="1"/>
</dbReference>
<sequence>MGLDFHVVFVDDEKNHFIMSELLHSSIFNSSTRWSSCKQLKKINDYYKSDVLLKNKDAILFVNDLVDISNRIDSNKDELKKILDILRSNEVRTIRVTGD</sequence>
<feature type="domain" description="OmpA-like" evidence="2">
    <location>
        <begin position="48"/>
        <end position="99"/>
    </location>
</feature>
<name>A0ABT0KER9_9GAMM</name>
<dbReference type="Proteomes" id="UP001165275">
    <property type="component" value="Unassembled WGS sequence"/>
</dbReference>
<evidence type="ECO:0000313" key="4">
    <source>
        <dbReference type="Proteomes" id="UP001165275"/>
    </source>
</evidence>
<keyword evidence="1" id="KW-0472">Membrane</keyword>
<dbReference type="RefSeq" id="WP_248946658.1">
    <property type="nucleotide sequence ID" value="NZ_CBCSGY010000055.1"/>
</dbReference>
<dbReference type="EMBL" id="JAGQDC010000013">
    <property type="protein sequence ID" value="MCL1030530.1"/>
    <property type="molecule type" value="Genomic_DNA"/>
</dbReference>
<keyword evidence="4" id="KW-1185">Reference proteome</keyword>
<reference evidence="3" key="1">
    <citation type="submission" date="2021-04" db="EMBL/GenBank/DDBJ databases">
        <title>Genome sequence of Serratia sp. arafor3.</title>
        <authorList>
            <person name="Besaury L."/>
        </authorList>
    </citation>
    <scope>NUCLEOTIDE SEQUENCE</scope>
    <source>
        <strain evidence="3">Arafor3</strain>
    </source>
</reference>
<evidence type="ECO:0000259" key="2">
    <source>
        <dbReference type="PROSITE" id="PS51123"/>
    </source>
</evidence>
<evidence type="ECO:0000256" key="1">
    <source>
        <dbReference type="PROSITE-ProRule" id="PRU00473"/>
    </source>
</evidence>